<dbReference type="Pfam" id="PF04181">
    <property type="entry name" value="RPAP2_Rtr1"/>
    <property type="match status" value="1"/>
</dbReference>
<gene>
    <name evidence="15" type="ORF">HID58_023519</name>
</gene>
<feature type="region of interest" description="Disordered" evidence="13">
    <location>
        <begin position="212"/>
        <end position="252"/>
    </location>
</feature>
<keyword evidence="8 12" id="KW-0539">Nucleus</keyword>
<feature type="compositionally biased region" description="Basic and acidic residues" evidence="13">
    <location>
        <begin position="229"/>
        <end position="252"/>
    </location>
</feature>
<keyword evidence="5 12" id="KW-0378">Hydrolase</keyword>
<evidence type="ECO:0000256" key="1">
    <source>
        <dbReference type="ARBA" id="ARBA00004123"/>
    </source>
</evidence>
<keyword evidence="4 12" id="KW-0863">Zinc-finger</keyword>
<evidence type="ECO:0000256" key="3">
    <source>
        <dbReference type="ARBA" id="ARBA00022723"/>
    </source>
</evidence>
<evidence type="ECO:0000256" key="11">
    <source>
        <dbReference type="PROSITE-ProRule" id="PRU00812"/>
    </source>
</evidence>
<comment type="function">
    <text evidence="12">Putative RNA polymerase II subunit B1 C-terminal domain (CTD) phosphatase involved in RNA polymerase II transcription regulation.</text>
</comment>
<evidence type="ECO:0000256" key="10">
    <source>
        <dbReference type="ARBA" id="ARBA00048336"/>
    </source>
</evidence>
<dbReference type="Gene3D" id="1.25.40.820">
    <property type="match status" value="1"/>
</dbReference>
<dbReference type="PANTHER" id="PTHR14732">
    <property type="entry name" value="RNA POLYMERASE II SUBUNIT B1 CTD PHOSPHATASE RPAP2-RELATED"/>
    <property type="match status" value="1"/>
</dbReference>
<evidence type="ECO:0000256" key="13">
    <source>
        <dbReference type="SAM" id="MobiDB-lite"/>
    </source>
</evidence>
<dbReference type="InterPro" id="IPR007308">
    <property type="entry name" value="Rtr1/RPAP2_dom"/>
</dbReference>
<evidence type="ECO:0000313" key="15">
    <source>
        <dbReference type="EMBL" id="KAH0923501.1"/>
    </source>
</evidence>
<reference evidence="15 16" key="1">
    <citation type="submission" date="2021-05" db="EMBL/GenBank/DDBJ databases">
        <title>Genome Assembly of Synthetic Allotetraploid Brassica napus Reveals Homoeologous Exchanges between Subgenomes.</title>
        <authorList>
            <person name="Davis J.T."/>
        </authorList>
    </citation>
    <scope>NUCLEOTIDE SEQUENCE [LARGE SCALE GENOMIC DNA]</scope>
    <source>
        <strain evidence="16">cv. Da-Ae</strain>
        <tissue evidence="15">Seedling</tissue>
    </source>
</reference>
<evidence type="ECO:0000256" key="8">
    <source>
        <dbReference type="ARBA" id="ARBA00023242"/>
    </source>
</evidence>
<dbReference type="Proteomes" id="UP000824890">
    <property type="component" value="Unassembled WGS sequence"/>
</dbReference>
<dbReference type="EMBL" id="JAGKQM010000006">
    <property type="protein sequence ID" value="KAH0923501.1"/>
    <property type="molecule type" value="Genomic_DNA"/>
</dbReference>
<comment type="similarity">
    <text evidence="2 11 12">Belongs to the RPAP2 family.</text>
</comment>
<comment type="catalytic activity">
    <reaction evidence="10 12">
        <text>O-phospho-L-threonyl-[protein] + H2O = L-threonyl-[protein] + phosphate</text>
        <dbReference type="Rhea" id="RHEA:47004"/>
        <dbReference type="Rhea" id="RHEA-COMP:11060"/>
        <dbReference type="Rhea" id="RHEA-COMP:11605"/>
        <dbReference type="ChEBI" id="CHEBI:15377"/>
        <dbReference type="ChEBI" id="CHEBI:30013"/>
        <dbReference type="ChEBI" id="CHEBI:43474"/>
        <dbReference type="ChEBI" id="CHEBI:61977"/>
        <dbReference type="EC" id="3.1.3.16"/>
    </reaction>
</comment>
<evidence type="ECO:0000256" key="6">
    <source>
        <dbReference type="ARBA" id="ARBA00022833"/>
    </source>
</evidence>
<dbReference type="PROSITE" id="PS51479">
    <property type="entry name" value="ZF_RTR1"/>
    <property type="match status" value="1"/>
</dbReference>
<accession>A0ABQ8D2I0</accession>
<feature type="domain" description="RTR1-type" evidence="14">
    <location>
        <begin position="14"/>
        <end position="108"/>
    </location>
</feature>
<sequence length="446" mass="49443">MLDDGITDQKQLFAAGTLISRSDYEDVVTERTIAKLCGYPLCRASLRSDVSRRGSIVRTYIREQIVYDLNKTTKFCSAPCLVNSLALQEARTYEFDTGKVNRILWLFGDALDVKEEANDVVRGGEVDLEQWMGPSCAVEGYVPLDCESRNGKFDDEIEGRNGLRVEWFLLFRREPERSCGGGYLLGHFLLICYLYYACAGFHRRLEFDEQSSLTESSSASKKKGLRRSTQAEEASHVGESGEEKTSFQEKKTSYCKDREMEKGIKSCMLDEMGLESSAIMSNAYSVSKQPPCSMEDPLSFHVEALQTLDRKNALLGSSSGPNMKGLRKKPEKLGKKVISLESHADSCEEGGEILSAESYKGLKVHQDMCSSSETVTKPCLKVSSSTKLSRSVTWADQNDGRGDHCEVRSKDIESGLNLSSTDTEDVNCVSRFALAEACATALSQAD</sequence>
<evidence type="ECO:0000259" key="14">
    <source>
        <dbReference type="PROSITE" id="PS51479"/>
    </source>
</evidence>
<protein>
    <recommendedName>
        <fullName evidence="12">RNA polymerase II subunit B1 CTD phosphatase RPAP2 homolog</fullName>
        <ecNumber evidence="12">3.1.3.16</ecNumber>
    </recommendedName>
</protein>
<keyword evidence="6 12" id="KW-0862">Zinc</keyword>
<dbReference type="InterPro" id="IPR038534">
    <property type="entry name" value="Rtr1/RPAP2_sf"/>
</dbReference>
<evidence type="ECO:0000256" key="7">
    <source>
        <dbReference type="ARBA" id="ARBA00022912"/>
    </source>
</evidence>
<comment type="caution">
    <text evidence="15">The sequence shown here is derived from an EMBL/GenBank/DDBJ whole genome shotgun (WGS) entry which is preliminary data.</text>
</comment>
<dbReference type="InterPro" id="IPR039693">
    <property type="entry name" value="Rtr1/RPAP2"/>
</dbReference>
<keyword evidence="7 12" id="KW-0904">Protein phosphatase</keyword>
<organism evidence="15 16">
    <name type="scientific">Brassica napus</name>
    <name type="common">Rape</name>
    <dbReference type="NCBI Taxonomy" id="3708"/>
    <lineage>
        <taxon>Eukaryota</taxon>
        <taxon>Viridiplantae</taxon>
        <taxon>Streptophyta</taxon>
        <taxon>Embryophyta</taxon>
        <taxon>Tracheophyta</taxon>
        <taxon>Spermatophyta</taxon>
        <taxon>Magnoliopsida</taxon>
        <taxon>eudicotyledons</taxon>
        <taxon>Gunneridae</taxon>
        <taxon>Pentapetalae</taxon>
        <taxon>rosids</taxon>
        <taxon>malvids</taxon>
        <taxon>Brassicales</taxon>
        <taxon>Brassicaceae</taxon>
        <taxon>Brassiceae</taxon>
        <taxon>Brassica</taxon>
    </lineage>
</organism>
<proteinExistence type="inferred from homology"/>
<name>A0ABQ8D2I0_BRANA</name>
<evidence type="ECO:0000256" key="12">
    <source>
        <dbReference type="RuleBase" id="RU367080"/>
    </source>
</evidence>
<evidence type="ECO:0000313" key="16">
    <source>
        <dbReference type="Proteomes" id="UP000824890"/>
    </source>
</evidence>
<evidence type="ECO:0000256" key="2">
    <source>
        <dbReference type="ARBA" id="ARBA00005676"/>
    </source>
</evidence>
<comment type="subcellular location">
    <subcellularLocation>
        <location evidence="1 12">Nucleus</location>
    </subcellularLocation>
</comment>
<evidence type="ECO:0000256" key="9">
    <source>
        <dbReference type="ARBA" id="ARBA00047761"/>
    </source>
</evidence>
<keyword evidence="16" id="KW-1185">Reference proteome</keyword>
<dbReference type="PANTHER" id="PTHR14732:SF0">
    <property type="entry name" value="RNA POLYMERASE II SUBUNIT B1 CTD PHOSPHATASE RPAP2-RELATED"/>
    <property type="match status" value="1"/>
</dbReference>
<evidence type="ECO:0000256" key="5">
    <source>
        <dbReference type="ARBA" id="ARBA00022801"/>
    </source>
</evidence>
<dbReference type="EC" id="3.1.3.16" evidence="12"/>
<comment type="catalytic activity">
    <reaction evidence="9 12">
        <text>O-phospho-L-seryl-[protein] + H2O = L-seryl-[protein] + phosphate</text>
        <dbReference type="Rhea" id="RHEA:20629"/>
        <dbReference type="Rhea" id="RHEA-COMP:9863"/>
        <dbReference type="Rhea" id="RHEA-COMP:11604"/>
        <dbReference type="ChEBI" id="CHEBI:15377"/>
        <dbReference type="ChEBI" id="CHEBI:29999"/>
        <dbReference type="ChEBI" id="CHEBI:43474"/>
        <dbReference type="ChEBI" id="CHEBI:83421"/>
        <dbReference type="EC" id="3.1.3.16"/>
    </reaction>
</comment>
<keyword evidence="3 12" id="KW-0479">Metal-binding</keyword>
<evidence type="ECO:0000256" key="4">
    <source>
        <dbReference type="ARBA" id="ARBA00022771"/>
    </source>
</evidence>